<feature type="compositionally biased region" description="Low complexity" evidence="10">
    <location>
        <begin position="48"/>
        <end position="77"/>
    </location>
</feature>
<dbReference type="SUPFAM" id="SSF56601">
    <property type="entry name" value="beta-lactamase/transpeptidase-like"/>
    <property type="match status" value="1"/>
</dbReference>
<keyword evidence="14" id="KW-1185">Reference proteome</keyword>
<feature type="active site" description="Acyl-ester intermediate" evidence="7">
    <location>
        <position position="196"/>
    </location>
</feature>
<comment type="similarity">
    <text evidence="1 9">Belongs to the peptidase S11 family.</text>
</comment>
<feature type="active site" description="Proton acceptor" evidence="7">
    <location>
        <position position="199"/>
    </location>
</feature>
<dbReference type="InterPro" id="IPR001967">
    <property type="entry name" value="Peptidase_S11_N"/>
</dbReference>
<feature type="signal peptide" evidence="11">
    <location>
        <begin position="1"/>
        <end position="44"/>
    </location>
</feature>
<evidence type="ECO:0000256" key="9">
    <source>
        <dbReference type="RuleBase" id="RU004016"/>
    </source>
</evidence>
<gene>
    <name evidence="13" type="ORF">CCO03_12650</name>
</gene>
<dbReference type="PANTHER" id="PTHR21581:SF26">
    <property type="entry name" value="D-ALANYL-D-ALANINE ENDOPEPTIDASE"/>
    <property type="match status" value="1"/>
</dbReference>
<keyword evidence="2 11" id="KW-0732">Signal</keyword>
<dbReference type="Proteomes" id="UP000196138">
    <property type="component" value="Chromosome"/>
</dbReference>
<keyword evidence="4" id="KW-0133">Cell shape</keyword>
<dbReference type="Pfam" id="PF00768">
    <property type="entry name" value="Peptidase_S11"/>
    <property type="match status" value="1"/>
</dbReference>
<dbReference type="GO" id="GO:0008360">
    <property type="term" value="P:regulation of cell shape"/>
    <property type="evidence" value="ECO:0007669"/>
    <property type="project" value="UniProtKB-KW"/>
</dbReference>
<dbReference type="RefSeq" id="WP_087281572.1">
    <property type="nucleotide sequence ID" value="NZ_CP021455.1"/>
</dbReference>
<dbReference type="PANTHER" id="PTHR21581">
    <property type="entry name" value="D-ALANYL-D-ALANINE CARBOXYPEPTIDASE"/>
    <property type="match status" value="1"/>
</dbReference>
<dbReference type="GO" id="GO:0009002">
    <property type="term" value="F:serine-type D-Ala-D-Ala carboxypeptidase activity"/>
    <property type="evidence" value="ECO:0007669"/>
    <property type="project" value="InterPro"/>
</dbReference>
<evidence type="ECO:0000256" key="1">
    <source>
        <dbReference type="ARBA" id="ARBA00007164"/>
    </source>
</evidence>
<dbReference type="PRINTS" id="PR00725">
    <property type="entry name" value="DADACBPTASE1"/>
</dbReference>
<accession>A0A1Y0EQA0</accession>
<evidence type="ECO:0000256" key="4">
    <source>
        <dbReference type="ARBA" id="ARBA00022960"/>
    </source>
</evidence>
<evidence type="ECO:0000256" key="5">
    <source>
        <dbReference type="ARBA" id="ARBA00022984"/>
    </source>
</evidence>
<evidence type="ECO:0000256" key="6">
    <source>
        <dbReference type="ARBA" id="ARBA00023316"/>
    </source>
</evidence>
<evidence type="ECO:0000256" key="3">
    <source>
        <dbReference type="ARBA" id="ARBA00022801"/>
    </source>
</evidence>
<dbReference type="GO" id="GO:0009252">
    <property type="term" value="P:peptidoglycan biosynthetic process"/>
    <property type="evidence" value="ECO:0007669"/>
    <property type="project" value="UniProtKB-KW"/>
</dbReference>
<evidence type="ECO:0000256" key="2">
    <source>
        <dbReference type="ARBA" id="ARBA00022729"/>
    </source>
</evidence>
<evidence type="ECO:0000256" key="11">
    <source>
        <dbReference type="SAM" id="SignalP"/>
    </source>
</evidence>
<evidence type="ECO:0000256" key="8">
    <source>
        <dbReference type="PIRSR" id="PIRSR618044-2"/>
    </source>
</evidence>
<feature type="binding site" evidence="8">
    <location>
        <position position="358"/>
    </location>
    <ligand>
        <name>substrate</name>
    </ligand>
</feature>
<keyword evidence="5" id="KW-0573">Peptidoglycan synthesis</keyword>
<feature type="active site" evidence="7">
    <location>
        <position position="253"/>
    </location>
</feature>
<dbReference type="AlphaFoldDB" id="A0A1Y0EQA0"/>
<reference evidence="13 14" key="1">
    <citation type="submission" date="2017-05" db="EMBL/GenBank/DDBJ databases">
        <authorList>
            <person name="Song R."/>
            <person name="Chenine A.L."/>
            <person name="Ruprecht R.M."/>
        </authorList>
    </citation>
    <scope>NUCLEOTIDE SEQUENCE [LARGE SCALE GENOMIC DNA]</scope>
    <source>
        <strain evidence="13 14">DSM 26136</strain>
    </source>
</reference>
<evidence type="ECO:0000259" key="12">
    <source>
        <dbReference type="Pfam" id="PF00768"/>
    </source>
</evidence>
<feature type="region of interest" description="Disordered" evidence="10">
    <location>
        <begin position="48"/>
        <end position="123"/>
    </location>
</feature>
<evidence type="ECO:0000313" key="14">
    <source>
        <dbReference type="Proteomes" id="UP000196138"/>
    </source>
</evidence>
<organism evidence="13 14">
    <name type="scientific">Comamonas serinivorans</name>
    <dbReference type="NCBI Taxonomy" id="1082851"/>
    <lineage>
        <taxon>Bacteria</taxon>
        <taxon>Pseudomonadati</taxon>
        <taxon>Pseudomonadota</taxon>
        <taxon>Betaproteobacteria</taxon>
        <taxon>Burkholderiales</taxon>
        <taxon>Comamonadaceae</taxon>
        <taxon>Comamonas</taxon>
    </lineage>
</organism>
<feature type="chain" id="PRO_5012553146" description="Peptidase S11 D-alanyl-D-alanine carboxypeptidase A N-terminal domain-containing protein" evidence="11">
    <location>
        <begin position="45"/>
        <end position="417"/>
    </location>
</feature>
<keyword evidence="3" id="KW-0378">Hydrolase</keyword>
<feature type="domain" description="Peptidase S11 D-alanyl-D-alanine carboxypeptidase A N-terminal" evidence="12">
    <location>
        <begin position="164"/>
        <end position="388"/>
    </location>
</feature>
<dbReference type="GO" id="GO:0006508">
    <property type="term" value="P:proteolysis"/>
    <property type="evidence" value="ECO:0007669"/>
    <property type="project" value="InterPro"/>
</dbReference>
<keyword evidence="6" id="KW-0961">Cell wall biogenesis/degradation</keyword>
<evidence type="ECO:0000256" key="10">
    <source>
        <dbReference type="SAM" id="MobiDB-lite"/>
    </source>
</evidence>
<dbReference type="OrthoDB" id="5688590at2"/>
<dbReference type="Gene3D" id="3.40.710.10">
    <property type="entry name" value="DD-peptidase/beta-lactamase superfamily"/>
    <property type="match status" value="1"/>
</dbReference>
<dbReference type="KEGG" id="cser:CCO03_12650"/>
<dbReference type="InterPro" id="IPR012338">
    <property type="entry name" value="Beta-lactam/transpept-like"/>
</dbReference>
<protein>
    <recommendedName>
        <fullName evidence="12">Peptidase S11 D-alanyl-D-alanine carboxypeptidase A N-terminal domain-containing protein</fullName>
    </recommendedName>
</protein>
<sequence length="417" mass="44366">MYDVSRFSLAVKAVPHRIKRESKTWLLACTLSLAGLALAPLAQAKEAPRKPAASKSAPKASKAAVAKATKASPAKSSAKAEKTAKGKAKPAATARDTQEARNGKGKNAKGRATALAEAPKNRKAVREDRVRAVSLAKSARAEVARAPARLSFAERAGLDQASDPIGLASSAAIVIDQDTQEMLLSKNERAVLPIASITKLMTGLLVSEAKQPLDETITISDADVDTLKGTRSRLPVGTQLSRGELLHLALMSSENRAAHALGRTYPGGIERFVSAMNAKARLLGMTDTHYVEPTGLSNQNQSSPADLARLVGIAAKDPLLSALTTSPGFEVALGNRFVQFNNTNRLVHEPSWTIGLQKTGYISEAGQCLVMQSRVNGRNLVMVFLDSNSTSSRIADAQRVRRWVEDSRSTTLAHHGG</sequence>
<dbReference type="InterPro" id="IPR018044">
    <property type="entry name" value="Peptidase_S11"/>
</dbReference>
<proteinExistence type="inferred from homology"/>
<evidence type="ECO:0000256" key="7">
    <source>
        <dbReference type="PIRSR" id="PIRSR618044-1"/>
    </source>
</evidence>
<dbReference type="EMBL" id="CP021455">
    <property type="protein sequence ID" value="ARU05422.1"/>
    <property type="molecule type" value="Genomic_DNA"/>
</dbReference>
<name>A0A1Y0EQA0_9BURK</name>
<dbReference type="GO" id="GO:0071555">
    <property type="term" value="P:cell wall organization"/>
    <property type="evidence" value="ECO:0007669"/>
    <property type="project" value="UniProtKB-KW"/>
</dbReference>
<evidence type="ECO:0000313" key="13">
    <source>
        <dbReference type="EMBL" id="ARU05422.1"/>
    </source>
</evidence>